<feature type="region of interest" description="Disordered" evidence="12">
    <location>
        <begin position="222"/>
        <end position="272"/>
    </location>
</feature>
<feature type="compositionally biased region" description="Basic and acidic residues" evidence="12">
    <location>
        <begin position="250"/>
        <end position="260"/>
    </location>
</feature>
<keyword evidence="4" id="KW-0813">Transport</keyword>
<dbReference type="InterPro" id="IPR021056">
    <property type="entry name" value="Mt_import_IM_translocase_Tim54"/>
</dbReference>
<comment type="subcellular location">
    <subcellularLocation>
        <location evidence="1">Mitochondrion inner membrane</location>
        <topology evidence="1">Single-pass membrane protein</topology>
    </subcellularLocation>
</comment>
<evidence type="ECO:0000256" key="3">
    <source>
        <dbReference type="ARBA" id="ARBA00020796"/>
    </source>
</evidence>
<keyword evidence="8" id="KW-1133">Transmembrane helix</keyword>
<accession>A0AAN7TJW5</accession>
<organism evidence="13 14">
    <name type="scientific">Meristemomyces frigidus</name>
    <dbReference type="NCBI Taxonomy" id="1508187"/>
    <lineage>
        <taxon>Eukaryota</taxon>
        <taxon>Fungi</taxon>
        <taxon>Dikarya</taxon>
        <taxon>Ascomycota</taxon>
        <taxon>Pezizomycotina</taxon>
        <taxon>Dothideomycetes</taxon>
        <taxon>Dothideomycetidae</taxon>
        <taxon>Mycosphaerellales</taxon>
        <taxon>Teratosphaeriaceae</taxon>
        <taxon>Meristemomyces</taxon>
    </lineage>
</organism>
<evidence type="ECO:0000256" key="9">
    <source>
        <dbReference type="ARBA" id="ARBA00023010"/>
    </source>
</evidence>
<evidence type="ECO:0000256" key="5">
    <source>
        <dbReference type="ARBA" id="ARBA00022692"/>
    </source>
</evidence>
<keyword evidence="6" id="KW-0999">Mitochondrion inner membrane</keyword>
<feature type="compositionally biased region" description="Low complexity" evidence="12">
    <location>
        <begin position="240"/>
        <end position="249"/>
    </location>
</feature>
<gene>
    <name evidence="13" type="ORF">LTR62_002052</name>
</gene>
<evidence type="ECO:0000256" key="10">
    <source>
        <dbReference type="ARBA" id="ARBA00023128"/>
    </source>
</evidence>
<dbReference type="EMBL" id="JAVRRL010000015">
    <property type="protein sequence ID" value="KAK5114893.1"/>
    <property type="molecule type" value="Genomic_DNA"/>
</dbReference>
<proteinExistence type="inferred from homology"/>
<keyword evidence="10" id="KW-0496">Mitochondrion</keyword>
<keyword evidence="5" id="KW-0812">Transmembrane</keyword>
<protein>
    <recommendedName>
        <fullName evidence="3">Mitochondrial import inner membrane translocase subunit TIM54</fullName>
    </recommendedName>
</protein>
<evidence type="ECO:0000256" key="6">
    <source>
        <dbReference type="ARBA" id="ARBA00022792"/>
    </source>
</evidence>
<evidence type="ECO:0000256" key="7">
    <source>
        <dbReference type="ARBA" id="ARBA00022927"/>
    </source>
</evidence>
<dbReference type="GO" id="GO:0005743">
    <property type="term" value="C:mitochondrial inner membrane"/>
    <property type="evidence" value="ECO:0007669"/>
    <property type="project" value="UniProtKB-SubCell"/>
</dbReference>
<evidence type="ECO:0000256" key="12">
    <source>
        <dbReference type="SAM" id="MobiDB-lite"/>
    </source>
</evidence>
<evidence type="ECO:0000313" key="13">
    <source>
        <dbReference type="EMBL" id="KAK5114893.1"/>
    </source>
</evidence>
<reference evidence="13" key="1">
    <citation type="submission" date="2023-08" db="EMBL/GenBank/DDBJ databases">
        <title>Black Yeasts Isolated from many extreme environments.</title>
        <authorList>
            <person name="Coleine C."/>
            <person name="Stajich J.E."/>
            <person name="Selbmann L."/>
        </authorList>
    </citation>
    <scope>NUCLEOTIDE SEQUENCE</scope>
    <source>
        <strain evidence="13">CCFEE 5401</strain>
    </source>
</reference>
<name>A0AAN7TJW5_9PEZI</name>
<dbReference type="AlphaFoldDB" id="A0AAN7TJW5"/>
<evidence type="ECO:0000256" key="2">
    <source>
        <dbReference type="ARBA" id="ARBA00006355"/>
    </source>
</evidence>
<comment type="caution">
    <text evidence="13">The sequence shown here is derived from an EMBL/GenBank/DDBJ whole genome shotgun (WGS) entry which is preliminary data.</text>
</comment>
<dbReference type="Pfam" id="PF11711">
    <property type="entry name" value="Tim54"/>
    <property type="match status" value="1"/>
</dbReference>
<evidence type="ECO:0000256" key="8">
    <source>
        <dbReference type="ARBA" id="ARBA00022989"/>
    </source>
</evidence>
<keyword evidence="7" id="KW-0653">Protein transport</keyword>
<evidence type="ECO:0000313" key="14">
    <source>
        <dbReference type="Proteomes" id="UP001310890"/>
    </source>
</evidence>
<evidence type="ECO:0000256" key="4">
    <source>
        <dbReference type="ARBA" id="ARBA00022448"/>
    </source>
</evidence>
<dbReference type="Proteomes" id="UP001310890">
    <property type="component" value="Unassembled WGS sequence"/>
</dbReference>
<dbReference type="GO" id="GO:0015031">
    <property type="term" value="P:protein transport"/>
    <property type="evidence" value="ECO:0007669"/>
    <property type="project" value="UniProtKB-KW"/>
</dbReference>
<evidence type="ECO:0000256" key="11">
    <source>
        <dbReference type="ARBA" id="ARBA00023136"/>
    </source>
</evidence>
<sequence length="433" mass="48342">MGLPRLRLPSRNWIIFLSLSGSIASAVLYDKYQTRKVKEKWCNTVSHLAEQTLDTKSMPRRLTIYLAAPPGDGLRSAREHFHEYVKPVLVAGAMDWEVVEGRKEGDVRFKTAERIRRKRKRGGEGQAMPEEEMEKDFAMDIIREKNGTTEYPDIAGDIIIGRHTWKEYVRGLHEGWLGPTDAPAVPEEHLGSEAVATSYDAGHSSLGDAAVKGAAEIIAPHAPSDDASASQVAPLEDVVEPTSTESVSSPEEKKEEDAEKPKRRHPAPYISPIDYLTASSSPSTPEIIGPSTAISFPHLLGIRNTPIRVYRFLTRRYLADSIGREVAAAVLGTSYRSFGSVSISHWEEGMPTREQRTVPEQAQVLAHEEKEWWKTVHRKREEHEEGVWIEDCVVDERLGSRMRAFQLGAEDEDRAKAFGEGRLKPKGGDEEGT</sequence>
<evidence type="ECO:0000256" key="1">
    <source>
        <dbReference type="ARBA" id="ARBA00004434"/>
    </source>
</evidence>
<keyword evidence="11" id="KW-0472">Membrane</keyword>
<comment type="similarity">
    <text evidence="2">Belongs to the TIM54 family.</text>
</comment>
<keyword evidence="9" id="KW-0811">Translocation</keyword>